<dbReference type="Gene3D" id="3.50.50.60">
    <property type="entry name" value="FAD/NAD(P)-binding domain"/>
    <property type="match status" value="2"/>
</dbReference>
<keyword evidence="1" id="KW-0560">Oxidoreductase</keyword>
<dbReference type="RefSeq" id="WP_040106843.1">
    <property type="nucleotide sequence ID" value="NZ_JABEVU030000001.1"/>
</dbReference>
<evidence type="ECO:0000313" key="6">
    <source>
        <dbReference type="Proteomes" id="UP000527860"/>
    </source>
</evidence>
<proteinExistence type="predicted"/>
<reference evidence="4 6" key="4">
    <citation type="submission" date="2022-12" db="EMBL/GenBank/DDBJ databases">
        <title>Genome analysis and biological profiling of marine Salinicoccus roseus MOSEL-ME25.</title>
        <authorList>
            <person name="Mirza F.T."/>
            <person name="Xie Y."/>
            <person name="Shinwari Z.K."/>
        </authorList>
    </citation>
    <scope>NUCLEOTIDE SEQUENCE [LARGE SCALE GENOMIC DNA]</scope>
    <source>
        <strain evidence="4 6">MOSEL-ME25</strain>
    </source>
</reference>
<dbReference type="Proteomes" id="UP000527860">
    <property type="component" value="Unassembled WGS sequence"/>
</dbReference>
<dbReference type="InterPro" id="IPR036188">
    <property type="entry name" value="FAD/NAD-bd_sf"/>
</dbReference>
<dbReference type="InterPro" id="IPR023753">
    <property type="entry name" value="FAD/NAD-binding_dom"/>
</dbReference>
<reference evidence="3 5" key="1">
    <citation type="submission" date="2015-01" db="EMBL/GenBank/DDBJ databases">
        <title>Genome sequences of high lactate-tolerant strain Salinicoccus roseus W12 with industrial interest.</title>
        <authorList>
            <person name="Wang H."/>
            <person name="Yu B."/>
        </authorList>
    </citation>
    <scope>NUCLEOTIDE SEQUENCE [LARGE SCALE GENOMIC DNA]</scope>
    <source>
        <strain evidence="3 5">W12</strain>
    </source>
</reference>
<dbReference type="PRINTS" id="PR00469">
    <property type="entry name" value="PNDRDTASEII"/>
</dbReference>
<dbReference type="OrthoDB" id="9776839at2"/>
<reference evidence="6" key="2">
    <citation type="submission" date="2020-04" db="EMBL/GenBank/DDBJ databases">
        <title>Genome analysis and biological profiling of marine Cellulosimicrobium funkei MOSEL-ME6.</title>
        <authorList>
            <person name="Tanveer F."/>
            <person name="Xie Y."/>
            <person name="Shinwari Z.K."/>
        </authorList>
    </citation>
    <scope>NUCLEOTIDE SEQUENCE [LARGE SCALE GENOMIC DNA]</scope>
    <source>
        <strain evidence="6">MOSEL-ME25</strain>
    </source>
</reference>
<evidence type="ECO:0000313" key="3">
    <source>
        <dbReference type="EMBL" id="KIH69778.1"/>
    </source>
</evidence>
<evidence type="ECO:0000313" key="4">
    <source>
        <dbReference type="EMBL" id="MDB0579231.1"/>
    </source>
</evidence>
<dbReference type="PANTHER" id="PTHR42949">
    <property type="entry name" value="ANAEROBIC GLYCEROL-3-PHOSPHATE DEHYDROGENASE SUBUNIT B"/>
    <property type="match status" value="1"/>
</dbReference>
<dbReference type="EMBL" id="JXII01000010">
    <property type="protein sequence ID" value="KIH69778.1"/>
    <property type="molecule type" value="Genomic_DNA"/>
</dbReference>
<evidence type="ECO:0000259" key="2">
    <source>
        <dbReference type="Pfam" id="PF07992"/>
    </source>
</evidence>
<evidence type="ECO:0000256" key="1">
    <source>
        <dbReference type="ARBA" id="ARBA00023002"/>
    </source>
</evidence>
<dbReference type="PRINTS" id="PR00368">
    <property type="entry name" value="FADPNR"/>
</dbReference>
<dbReference type="EMBL" id="JABEVU030000001">
    <property type="protein sequence ID" value="MDB0579231.1"/>
    <property type="molecule type" value="Genomic_DNA"/>
</dbReference>
<dbReference type="AlphaFoldDB" id="A0A0C2DIH3"/>
<accession>A0A0C2DIH3</accession>
<dbReference type="InterPro" id="IPR051691">
    <property type="entry name" value="Metab_Enz_Cyan_OpOx_G3PDH"/>
</dbReference>
<organism evidence="3 5">
    <name type="scientific">Salinicoccus roseus</name>
    <dbReference type="NCBI Taxonomy" id="45670"/>
    <lineage>
        <taxon>Bacteria</taxon>
        <taxon>Bacillati</taxon>
        <taxon>Bacillota</taxon>
        <taxon>Bacilli</taxon>
        <taxon>Bacillales</taxon>
        <taxon>Staphylococcaceae</taxon>
        <taxon>Salinicoccus</taxon>
    </lineage>
</organism>
<sequence>MLDTIIIGAGPAGLAAASTLKGDRSVMVIDEYTQAGGRLLGQLYEEGRGKWWNGLEIAERMYKEIEDEVQVKLNTSVINIEKDTHFTIHTTDGIFTSNHLIVATGAREKSTPLPGWDLPGVMTVGAAQVLTNFQRVSPGEQGVIIGINPLSMVISLELGYADIPVKKICMPVANALNYQKPGDAFETLVSLGGLAPSRMIFYGSRTLEQLPKVQEFLLKAFPKRGIRAMGLPISIKEQVIRINGTDKVESVTVQKTNADGEPIEDTEKDISCDFVCLSDGLAPLSEICSLLNMKHVYIKSLGGYVPLHSRYMETEIDGLYVAGNITGIENAKIAIMQGRLAASQILGDTAAAEEYLKKINDERQNAKVRFHPDLVNGKEKLQSSWTDFSHSLN</sequence>
<comment type="caution">
    <text evidence="3">The sequence shown here is derived from an EMBL/GenBank/DDBJ whole genome shotgun (WGS) entry which is preliminary data.</text>
</comment>
<reference evidence="4" key="3">
    <citation type="submission" date="2020-04" db="EMBL/GenBank/DDBJ databases">
        <authorList>
            <person name="Tanveer F."/>
            <person name="Xie Y."/>
            <person name="Shinwari Z.K."/>
        </authorList>
    </citation>
    <scope>NUCLEOTIDE SEQUENCE</scope>
    <source>
        <strain evidence="4">MOSEL-ME25</strain>
    </source>
</reference>
<feature type="domain" description="FAD/NAD(P)-binding" evidence="2">
    <location>
        <begin position="3"/>
        <end position="338"/>
    </location>
</feature>
<dbReference type="GeneID" id="77846236"/>
<gene>
    <name evidence="4" type="ORF">F7P68_0001590</name>
    <name evidence="3" type="ORF">SN16_11860</name>
</gene>
<dbReference type="Proteomes" id="UP000031546">
    <property type="component" value="Unassembled WGS sequence"/>
</dbReference>
<dbReference type="SUPFAM" id="SSF51905">
    <property type="entry name" value="FAD/NAD(P)-binding domain"/>
    <property type="match status" value="1"/>
</dbReference>
<name>A0A0C2DIH3_9STAP</name>
<dbReference type="GO" id="GO:0016491">
    <property type="term" value="F:oxidoreductase activity"/>
    <property type="evidence" value="ECO:0007669"/>
    <property type="project" value="UniProtKB-KW"/>
</dbReference>
<dbReference type="STRING" id="45670.SN16_11860"/>
<evidence type="ECO:0000313" key="5">
    <source>
        <dbReference type="Proteomes" id="UP000031546"/>
    </source>
</evidence>
<keyword evidence="6" id="KW-1185">Reference proteome</keyword>
<dbReference type="PANTHER" id="PTHR42949:SF3">
    <property type="entry name" value="ANAEROBIC GLYCEROL-3-PHOSPHATE DEHYDROGENASE SUBUNIT B"/>
    <property type="match status" value="1"/>
</dbReference>
<protein>
    <submittedName>
        <fullName evidence="4">FAD-dependent oxidoreductase</fullName>
    </submittedName>
</protein>
<dbReference type="Pfam" id="PF07992">
    <property type="entry name" value="Pyr_redox_2"/>
    <property type="match status" value="1"/>
</dbReference>